<feature type="transmembrane region" description="Helical" evidence="1">
    <location>
        <begin position="105"/>
        <end position="128"/>
    </location>
</feature>
<dbReference type="InterPro" id="IPR019422">
    <property type="entry name" value="7TM_GPCR_serpentine_rcpt_Srh"/>
</dbReference>
<reference evidence="2 3" key="1">
    <citation type="submission" date="2014-09" db="EMBL/GenBank/DDBJ databases">
        <authorList>
            <person name="Martin A.A."/>
        </authorList>
    </citation>
    <scope>NUCLEOTIDE SEQUENCE</scope>
    <source>
        <strain evidence="3">ED321</strain>
        <strain evidence="2">ED321 Heterogonic</strain>
    </source>
</reference>
<dbReference type="WormBase" id="SRAE_1000231000">
    <property type="protein sequence ID" value="SRP03140"/>
    <property type="gene ID" value="WBGene00258924"/>
</dbReference>
<evidence type="ECO:0000313" key="2">
    <source>
        <dbReference type="EMBL" id="CEF64054.1"/>
    </source>
</evidence>
<dbReference type="Proteomes" id="UP000035682">
    <property type="component" value="Unplaced"/>
</dbReference>
<feature type="transmembrane region" description="Helical" evidence="1">
    <location>
        <begin position="163"/>
        <end position="189"/>
    </location>
</feature>
<reference evidence="4" key="2">
    <citation type="submission" date="2020-12" db="UniProtKB">
        <authorList>
            <consortium name="WormBaseParasite"/>
        </authorList>
    </citation>
    <scope>IDENTIFICATION</scope>
</reference>
<dbReference type="AlphaFoldDB" id="A0A090MWP7"/>
<keyword evidence="1" id="KW-0472">Membrane</keyword>
<protein>
    <submittedName>
        <fullName evidence="2 4">7TM GPCR, serpentine receptor class h (Srh) family-containing protein</fullName>
    </submittedName>
</protein>
<keyword evidence="2" id="KW-0675">Receptor</keyword>
<sequence>MLSIKNTGDKDGKNMAPILIVDNVSNIILAFLFVICLPQVEFHHSYIFIRFDGIVRYIINPTTKVIFLGLIFSAYVNIFSSVPMGYLQRSQIICRNYSKTKNQLIFAYVLTFSYSLITGFFYVSNFYLTVPDEIKMNVDIFSTIWYMEGNNVWDSLLVNNNILVFKIISGIVFMILVINVYSITPLQILKMFRLFKRHKNIMTAKSVKLQNQFQRIMYFHMVITIFVLLLPLIIIVISLHMKPFLTSGIGLWIVLTFYSIPFCMSFTTIFLTSNYRKVICCQKKMNNVFLTTEKIKVISQKKF</sequence>
<keyword evidence="3" id="KW-1185">Reference proteome</keyword>
<gene>
    <name evidence="2 4 5" type="ORF">SRAE_1000231000</name>
</gene>
<feature type="transmembrane region" description="Helical" evidence="1">
    <location>
        <begin position="20"/>
        <end position="40"/>
    </location>
</feature>
<keyword evidence="1" id="KW-1133">Transmembrane helix</keyword>
<feature type="transmembrane region" description="Helical" evidence="1">
    <location>
        <begin position="216"/>
        <end position="237"/>
    </location>
</feature>
<dbReference type="EMBL" id="LN609528">
    <property type="protein sequence ID" value="CEF64054.1"/>
    <property type="molecule type" value="Genomic_DNA"/>
</dbReference>
<name>A0A090MWP7_STRRB</name>
<feature type="transmembrane region" description="Helical" evidence="1">
    <location>
        <begin position="249"/>
        <end position="275"/>
    </location>
</feature>
<proteinExistence type="predicted"/>
<dbReference type="Pfam" id="PF10318">
    <property type="entry name" value="7TM_GPCR_Srh"/>
    <property type="match status" value="1"/>
</dbReference>
<dbReference type="CTD" id="36376419"/>
<dbReference type="GeneID" id="36376419"/>
<dbReference type="WBParaSite" id="SRAE_1000231000.1">
    <property type="protein sequence ID" value="SRAE_1000231000.1"/>
    <property type="gene ID" value="WBGene00258924"/>
</dbReference>
<dbReference type="RefSeq" id="XP_024503255.1">
    <property type="nucleotide sequence ID" value="XM_024649371.1"/>
</dbReference>
<organism evidence="2">
    <name type="scientific">Strongyloides ratti</name>
    <name type="common">Parasitic roundworm</name>
    <dbReference type="NCBI Taxonomy" id="34506"/>
    <lineage>
        <taxon>Eukaryota</taxon>
        <taxon>Metazoa</taxon>
        <taxon>Ecdysozoa</taxon>
        <taxon>Nematoda</taxon>
        <taxon>Chromadorea</taxon>
        <taxon>Rhabditida</taxon>
        <taxon>Tylenchina</taxon>
        <taxon>Panagrolaimomorpha</taxon>
        <taxon>Strongyloidoidea</taxon>
        <taxon>Strongyloididae</taxon>
        <taxon>Strongyloides</taxon>
    </lineage>
</organism>
<evidence type="ECO:0000313" key="3">
    <source>
        <dbReference type="Proteomes" id="UP000035682"/>
    </source>
</evidence>
<feature type="transmembrane region" description="Helical" evidence="1">
    <location>
        <begin position="65"/>
        <end position="84"/>
    </location>
</feature>
<evidence type="ECO:0000256" key="1">
    <source>
        <dbReference type="SAM" id="Phobius"/>
    </source>
</evidence>
<accession>A0A090MWP7</accession>
<evidence type="ECO:0000313" key="5">
    <source>
        <dbReference type="WormBase" id="SRAE_1000231000"/>
    </source>
</evidence>
<keyword evidence="1" id="KW-0812">Transmembrane</keyword>
<evidence type="ECO:0000313" key="4">
    <source>
        <dbReference type="WBParaSite" id="SRAE_1000231000.1"/>
    </source>
</evidence>